<dbReference type="Proteomes" id="UP000054166">
    <property type="component" value="Unassembled WGS sequence"/>
</dbReference>
<protein>
    <submittedName>
        <fullName evidence="1">Uncharacterized protein</fullName>
    </submittedName>
</protein>
<reference evidence="1 2" key="1">
    <citation type="submission" date="2014-04" db="EMBL/GenBank/DDBJ databases">
        <authorList>
            <consortium name="DOE Joint Genome Institute"/>
            <person name="Kuo A."/>
            <person name="Tarkka M."/>
            <person name="Buscot F."/>
            <person name="Kohler A."/>
            <person name="Nagy L.G."/>
            <person name="Floudas D."/>
            <person name="Copeland A."/>
            <person name="Barry K.W."/>
            <person name="Cichocki N."/>
            <person name="Veneault-Fourrey C."/>
            <person name="LaButti K."/>
            <person name="Lindquist E.A."/>
            <person name="Lipzen A."/>
            <person name="Lundell T."/>
            <person name="Morin E."/>
            <person name="Murat C."/>
            <person name="Sun H."/>
            <person name="Tunlid A."/>
            <person name="Henrissat B."/>
            <person name="Grigoriev I.V."/>
            <person name="Hibbett D.S."/>
            <person name="Martin F."/>
            <person name="Nordberg H.P."/>
            <person name="Cantor M.N."/>
            <person name="Hua S.X."/>
        </authorList>
    </citation>
    <scope>NUCLEOTIDE SEQUENCE [LARGE SCALE GENOMIC DNA]</scope>
    <source>
        <strain evidence="1 2">F 1598</strain>
    </source>
</reference>
<dbReference type="AlphaFoldDB" id="A0A0C3BYV9"/>
<dbReference type="EMBL" id="KN832971">
    <property type="protein sequence ID" value="KIM91738.1"/>
    <property type="molecule type" value="Genomic_DNA"/>
</dbReference>
<reference evidence="2" key="2">
    <citation type="submission" date="2015-01" db="EMBL/GenBank/DDBJ databases">
        <title>Evolutionary Origins and Diversification of the Mycorrhizal Mutualists.</title>
        <authorList>
            <consortium name="DOE Joint Genome Institute"/>
            <consortium name="Mycorrhizal Genomics Consortium"/>
            <person name="Kohler A."/>
            <person name="Kuo A."/>
            <person name="Nagy L.G."/>
            <person name="Floudas D."/>
            <person name="Copeland A."/>
            <person name="Barry K.W."/>
            <person name="Cichocki N."/>
            <person name="Veneault-Fourrey C."/>
            <person name="LaButti K."/>
            <person name="Lindquist E.A."/>
            <person name="Lipzen A."/>
            <person name="Lundell T."/>
            <person name="Morin E."/>
            <person name="Murat C."/>
            <person name="Riley R."/>
            <person name="Ohm R."/>
            <person name="Sun H."/>
            <person name="Tunlid A."/>
            <person name="Henrissat B."/>
            <person name="Grigoriev I.V."/>
            <person name="Hibbett D.S."/>
            <person name="Martin F."/>
        </authorList>
    </citation>
    <scope>NUCLEOTIDE SEQUENCE [LARGE SCALE GENOMIC DNA]</scope>
    <source>
        <strain evidence="2">F 1598</strain>
    </source>
</reference>
<proteinExistence type="predicted"/>
<dbReference type="InParanoid" id="A0A0C3BYV9"/>
<evidence type="ECO:0000313" key="1">
    <source>
        <dbReference type="EMBL" id="KIM91738.1"/>
    </source>
</evidence>
<sequence length="179" mass="20355">MSSSSITEGSPNKVVVNLLKLESLREQDRRISVWKVQQEPKRDIRLGQAILFYFSILGKRVGVDPSGRRVECDKKYEGVITSVVAWQKDWVQFGAEGSIPDGGFRLWVPLRWTALGWSLRLCHAFQRRRLTNDIPPIPMSTQIVERRHRQGLGQADRLRKVAGVGEGVTLPEVTHANWV</sequence>
<gene>
    <name evidence="1" type="ORF">PILCRDRAFT_83827</name>
</gene>
<keyword evidence="2" id="KW-1185">Reference proteome</keyword>
<accession>A0A0C3BYV9</accession>
<evidence type="ECO:0000313" key="2">
    <source>
        <dbReference type="Proteomes" id="UP000054166"/>
    </source>
</evidence>
<name>A0A0C3BYV9_PILCF</name>
<dbReference type="HOGENOM" id="CLU_1511172_0_0_1"/>
<organism evidence="1 2">
    <name type="scientific">Piloderma croceum (strain F 1598)</name>
    <dbReference type="NCBI Taxonomy" id="765440"/>
    <lineage>
        <taxon>Eukaryota</taxon>
        <taxon>Fungi</taxon>
        <taxon>Dikarya</taxon>
        <taxon>Basidiomycota</taxon>
        <taxon>Agaricomycotina</taxon>
        <taxon>Agaricomycetes</taxon>
        <taxon>Agaricomycetidae</taxon>
        <taxon>Atheliales</taxon>
        <taxon>Atheliaceae</taxon>
        <taxon>Piloderma</taxon>
    </lineage>
</organism>